<dbReference type="GO" id="GO:0000395">
    <property type="term" value="P:mRNA 5'-splice site recognition"/>
    <property type="evidence" value="ECO:0007669"/>
    <property type="project" value="UniProtKB-UniRule"/>
</dbReference>
<keyword evidence="5 9" id="KW-0694">RNA-binding</keyword>
<sequence length="208" mass="23173">MEGTLPSRINSVFRLLYQWSGSATLVSGNFVCAYATRTQRVAVCGKGTPRAYPLISISFAPSSHPQTPPPILYLRHRLLSKMPKYYCDYCDAFLTHDSLKGRKTHNEGRKHKDAVRGFYQKWLESQAQKMVDQTAQAFQQNRMHGAIPRTTLGMPPPPLMMCPPMMMGGAPMPPPIYGYPAPPMIAPSGQNSGALPPSHPHQSRFNPY</sequence>
<dbReference type="AlphaFoldDB" id="E3NE30"/>
<evidence type="ECO:0000256" key="3">
    <source>
        <dbReference type="ARBA" id="ARBA00022771"/>
    </source>
</evidence>
<dbReference type="InterPro" id="IPR003604">
    <property type="entry name" value="Matrin/U1-like-C_Znf_C2H2"/>
</dbReference>
<dbReference type="InterPro" id="IPR013085">
    <property type="entry name" value="U1-CZ_Znf_C2H2"/>
</dbReference>
<dbReference type="GO" id="GO:0000243">
    <property type="term" value="C:commitment complex"/>
    <property type="evidence" value="ECO:0007669"/>
    <property type="project" value="UniProtKB-UniRule"/>
</dbReference>
<evidence type="ECO:0000256" key="1">
    <source>
        <dbReference type="ARBA" id="ARBA00004123"/>
    </source>
</evidence>
<dbReference type="GO" id="GO:0071004">
    <property type="term" value="C:U2-type prespliceosome"/>
    <property type="evidence" value="ECO:0007669"/>
    <property type="project" value="UniProtKB-UniRule"/>
</dbReference>
<comment type="subunit">
    <text evidence="9">U1 snRNP is composed of the 7 core Sm proteins B/B', D1, D2, D3, E, F and G that assemble in a heptameric protein ring on the Sm site of the small nuclear RNA to form the core snRNP, and at least 3 U1 snRNP-specific proteins U1-70K, U1-A and U1-C. U1-C interacts with U1 snRNA and the 5' splice-site region of the pre-mRNA.</text>
</comment>
<dbReference type="GO" id="GO:0005685">
    <property type="term" value="C:U1 snRNP"/>
    <property type="evidence" value="ECO:0007669"/>
    <property type="project" value="UniProtKB-UniRule"/>
</dbReference>
<keyword evidence="4 9" id="KW-0862">Zinc</keyword>
<keyword evidence="3 9" id="KW-0863">Zinc-finger</keyword>
<evidence type="ECO:0000256" key="7">
    <source>
        <dbReference type="ARBA" id="ARBA00023274"/>
    </source>
</evidence>
<dbReference type="EMBL" id="DS268616">
    <property type="protein sequence ID" value="EFO94250.1"/>
    <property type="molecule type" value="Genomic_DNA"/>
</dbReference>
<proteinExistence type="inferred from homology"/>
<keyword evidence="6 9" id="KW-0539">Nucleus</keyword>
<organism evidence="12">
    <name type="scientific">Caenorhabditis remanei</name>
    <name type="common">Caenorhabditis vulgaris</name>
    <dbReference type="NCBI Taxonomy" id="31234"/>
    <lineage>
        <taxon>Eukaryota</taxon>
        <taxon>Metazoa</taxon>
        <taxon>Ecdysozoa</taxon>
        <taxon>Nematoda</taxon>
        <taxon>Chromadorea</taxon>
        <taxon>Rhabditida</taxon>
        <taxon>Rhabditina</taxon>
        <taxon>Rhabditomorpha</taxon>
        <taxon>Rhabditoidea</taxon>
        <taxon>Rhabditidae</taxon>
        <taxon>Peloderinae</taxon>
        <taxon>Caenorhabditis</taxon>
    </lineage>
</organism>
<evidence type="ECO:0000256" key="2">
    <source>
        <dbReference type="ARBA" id="ARBA00022723"/>
    </source>
</evidence>
<dbReference type="InterPro" id="IPR000690">
    <property type="entry name" value="Matrin/U1-C_Znf_C2H2"/>
</dbReference>
<keyword evidence="7 9" id="KW-0687">Ribonucleoprotein</keyword>
<dbReference type="RefSeq" id="XP_003093349.2">
    <property type="nucleotide sequence ID" value="XM_003093301.2"/>
</dbReference>
<dbReference type="Proteomes" id="UP000008281">
    <property type="component" value="Unassembled WGS sequence"/>
</dbReference>
<accession>E3NE30</accession>
<comment type="similarity">
    <text evidence="9">Belongs to the U1 small nuclear ribonucleoprotein C family.</text>
</comment>
<evidence type="ECO:0000256" key="4">
    <source>
        <dbReference type="ARBA" id="ARBA00022833"/>
    </source>
</evidence>
<feature type="region of interest" description="Disordered" evidence="10">
    <location>
        <begin position="187"/>
        <end position="208"/>
    </location>
</feature>
<dbReference type="PANTHER" id="PTHR31148:SF1">
    <property type="entry name" value="U1 SMALL NUCLEAR RIBONUCLEOPROTEIN C"/>
    <property type="match status" value="1"/>
</dbReference>
<dbReference type="PROSITE" id="PS50171">
    <property type="entry name" value="ZF_MATRIN"/>
    <property type="match status" value="1"/>
</dbReference>
<evidence type="ECO:0000313" key="12">
    <source>
        <dbReference type="Proteomes" id="UP000008281"/>
    </source>
</evidence>
<reference evidence="11" key="1">
    <citation type="submission" date="2007-07" db="EMBL/GenBank/DDBJ databases">
        <title>PCAP assembly of the Caenorhabditis remanei genome.</title>
        <authorList>
            <consortium name="The Caenorhabditis remanei Sequencing Consortium"/>
            <person name="Wilson R.K."/>
        </authorList>
    </citation>
    <scope>NUCLEOTIDE SEQUENCE [LARGE SCALE GENOMIC DNA]</scope>
    <source>
        <strain evidence="11">PB4641</strain>
    </source>
</reference>
<dbReference type="eggNOG" id="KOG3454">
    <property type="taxonomic scope" value="Eukaryota"/>
</dbReference>
<dbReference type="Pfam" id="PF06220">
    <property type="entry name" value="zf-U1"/>
    <property type="match status" value="1"/>
</dbReference>
<dbReference type="STRING" id="31234.E3NE30"/>
<gene>
    <name evidence="11" type="ORF">CRE_30184</name>
</gene>
<evidence type="ECO:0000256" key="9">
    <source>
        <dbReference type="HAMAP-Rule" id="MF_03153"/>
    </source>
</evidence>
<dbReference type="KEGG" id="crq:GCK72_000174"/>
<dbReference type="PANTHER" id="PTHR31148">
    <property type="entry name" value="U1 SMALL NUCLEAR RIBONUCLEOPROTEIN C"/>
    <property type="match status" value="1"/>
</dbReference>
<evidence type="ECO:0000256" key="6">
    <source>
        <dbReference type="ARBA" id="ARBA00023242"/>
    </source>
</evidence>
<keyword evidence="12" id="KW-1185">Reference proteome</keyword>
<dbReference type="GO" id="GO:0003729">
    <property type="term" value="F:mRNA binding"/>
    <property type="evidence" value="ECO:0007669"/>
    <property type="project" value="UniProtKB-UniRule"/>
</dbReference>
<dbReference type="GeneID" id="9822672"/>
<evidence type="ECO:0000256" key="10">
    <source>
        <dbReference type="SAM" id="MobiDB-lite"/>
    </source>
</evidence>
<dbReference type="InterPro" id="IPR036236">
    <property type="entry name" value="Znf_C2H2_sf"/>
</dbReference>
<comment type="function">
    <text evidence="9">Component of the spliceosomal U1 snRNP, which is essential for recognition of the pre-mRNA 5' splice-site and the subsequent assembly of the spliceosome. U1-C is directly involved in initial 5' splice-site recognition for both constitutive and regulated alternative splicing. The interaction with the 5' splice-site seems to precede base-pairing between the pre-mRNA and the U1 snRNA. Stimulates commitment or early (E) complex formation by stabilizing the base pairing of the 5' end of the U1 snRNA and the 5' splice-site region.</text>
</comment>
<dbReference type="GO" id="GO:0008270">
    <property type="term" value="F:zinc ion binding"/>
    <property type="evidence" value="ECO:0007669"/>
    <property type="project" value="UniProtKB-UniRule"/>
</dbReference>
<dbReference type="HAMAP" id="MF_03153">
    <property type="entry name" value="U1_C"/>
    <property type="match status" value="1"/>
</dbReference>
<dbReference type="OrthoDB" id="76567at2759"/>
<dbReference type="HOGENOM" id="CLU_1321992_0_0_1"/>
<dbReference type="GO" id="GO:0030627">
    <property type="term" value="F:pre-mRNA 5'-splice site binding"/>
    <property type="evidence" value="ECO:0007669"/>
    <property type="project" value="InterPro"/>
</dbReference>
<protein>
    <recommendedName>
        <fullName evidence="9">U1 small nuclear ribonucleoprotein C</fullName>
        <shortName evidence="9">U1 snRNP C</shortName>
        <shortName evidence="9">U1-C</shortName>
        <shortName evidence="9">U1C</shortName>
    </recommendedName>
</protein>
<comment type="subcellular location">
    <subcellularLocation>
        <location evidence="1 9">Nucleus</location>
    </subcellularLocation>
</comment>
<name>E3NE30_CAERE</name>
<keyword evidence="2 9" id="KW-0479">Metal-binding</keyword>
<dbReference type="Gene3D" id="3.30.160.60">
    <property type="entry name" value="Classic Zinc Finger"/>
    <property type="match status" value="1"/>
</dbReference>
<dbReference type="CTD" id="9822672"/>
<comment type="subunit">
    <text evidence="8">Component of the U1 snRNP. The U1 snRNP is composed of the U1 snRNA and the 7 core Sm proteins SNRPB, SNRPD1, SNRPD2, SNRPD3, SNRPE, SNRPF and SNRPG that assemble in a heptameric protein ring on the Sm site of the small nuclear RNA to form the core snRNP, and at least 3 U1 snRNP-specific proteins SNRNP70/U1-70K, SNRPA/U1-A and SNRPC/U1-C. SNRPC/U1-C interacts with U1 snRNA and the 5' splice-site region of the pre-mRNA. Interacts (via N-terminus) with TIA1 (via C-terminus); thereby promoting spliceosomal U1 snRNP recruitment to 5' splice sites.</text>
</comment>
<dbReference type="GO" id="GO:0000387">
    <property type="term" value="P:spliceosomal snRNP assembly"/>
    <property type="evidence" value="ECO:0007669"/>
    <property type="project" value="UniProtKB-UniRule"/>
</dbReference>
<evidence type="ECO:0000313" key="11">
    <source>
        <dbReference type="EMBL" id="EFO94250.1"/>
    </source>
</evidence>
<evidence type="ECO:0000256" key="5">
    <source>
        <dbReference type="ARBA" id="ARBA00022884"/>
    </source>
</evidence>
<dbReference type="InterPro" id="IPR017340">
    <property type="entry name" value="U1_snRNP-C"/>
</dbReference>
<dbReference type="FunFam" id="3.30.160.60:FF:000059">
    <property type="entry name" value="U1 small nuclear ribonucleoprotein C"/>
    <property type="match status" value="1"/>
</dbReference>
<evidence type="ECO:0000256" key="8">
    <source>
        <dbReference type="ARBA" id="ARBA00046357"/>
    </source>
</evidence>
<dbReference type="GO" id="GO:0030619">
    <property type="term" value="F:U1 snRNA binding"/>
    <property type="evidence" value="ECO:0007669"/>
    <property type="project" value="UniProtKB-UniRule"/>
</dbReference>
<dbReference type="SUPFAM" id="SSF57667">
    <property type="entry name" value="beta-beta-alpha zinc fingers"/>
    <property type="match status" value="1"/>
</dbReference>
<dbReference type="SMART" id="SM00451">
    <property type="entry name" value="ZnF_U1"/>
    <property type="match status" value="1"/>
</dbReference>